<dbReference type="AlphaFoldDB" id="W6RPY4"/>
<sequence>MLAHARRSTDEWNNGTTSSKSLSTTIELIAHIKAKSPR</sequence>
<protein>
    <submittedName>
        <fullName evidence="2">Uncharacterized protein</fullName>
    </submittedName>
</protein>
<dbReference type="PATRIC" id="fig|348824.6.peg.5072"/>
<evidence type="ECO:0000313" key="2">
    <source>
        <dbReference type="EMBL" id="CDM60913.1"/>
    </source>
</evidence>
<feature type="region of interest" description="Disordered" evidence="1">
    <location>
        <begin position="1"/>
        <end position="20"/>
    </location>
</feature>
<name>W6RPY4_9HYPH</name>
<feature type="compositionally biased region" description="Polar residues" evidence="1">
    <location>
        <begin position="11"/>
        <end position="20"/>
    </location>
</feature>
<keyword evidence="2" id="KW-0614">Plasmid</keyword>
<evidence type="ECO:0000313" key="3">
    <source>
        <dbReference type="Proteomes" id="UP000019443"/>
    </source>
</evidence>
<geneLocation type="plasmid" evidence="2 3">
    <name>pLPU83c</name>
</geneLocation>
<evidence type="ECO:0000256" key="1">
    <source>
        <dbReference type="SAM" id="MobiDB-lite"/>
    </source>
</evidence>
<dbReference type="Proteomes" id="UP000019443">
    <property type="component" value="Plasmid pLPU83c"/>
</dbReference>
<organism evidence="2 3">
    <name type="scientific">Rhizobium favelukesii</name>
    <dbReference type="NCBI Taxonomy" id="348824"/>
    <lineage>
        <taxon>Bacteria</taxon>
        <taxon>Pseudomonadati</taxon>
        <taxon>Pseudomonadota</taxon>
        <taxon>Alphaproteobacteria</taxon>
        <taxon>Hyphomicrobiales</taxon>
        <taxon>Rhizobiaceae</taxon>
        <taxon>Rhizobium/Agrobacterium group</taxon>
        <taxon>Rhizobium</taxon>
    </lineage>
</organism>
<reference evidence="2" key="1">
    <citation type="submission" date="2013-11" db="EMBL/GenBank/DDBJ databases">
        <title>Draft genome sequence of the broad-host-range Rhizobium sp. LPU83 strain, a member of the low-genetic diversity Oregon-like Rhizobium sp. group.</title>
        <authorList>
            <person name="Wibberg D."/>
            <person name="Puehler A."/>
            <person name="Schlueter A."/>
        </authorList>
    </citation>
    <scope>NUCLEOTIDE SEQUENCE [LARGE SCALE GENOMIC DNA]</scope>
    <source>
        <strain evidence="2">LPU83</strain>
        <plasmid evidence="2">pLPU83c</plasmid>
    </source>
</reference>
<proteinExistence type="predicted"/>
<keyword evidence="3" id="KW-1185">Reference proteome</keyword>
<dbReference type="KEGG" id="rhl:LPU83_pLPU83c_0351"/>
<accession>W6RPY4</accession>
<gene>
    <name evidence="2" type="ORF">LPU83_pLPU83c_0351</name>
</gene>
<dbReference type="EMBL" id="HG916854">
    <property type="protein sequence ID" value="CDM60913.1"/>
    <property type="molecule type" value="Genomic_DNA"/>
</dbReference>
<dbReference type="HOGENOM" id="CLU_3332109_0_0_5"/>